<dbReference type="EMBL" id="BGZK01001305">
    <property type="protein sequence ID" value="GBP76816.1"/>
    <property type="molecule type" value="Genomic_DNA"/>
</dbReference>
<evidence type="ECO:0000313" key="1">
    <source>
        <dbReference type="EMBL" id="GBP76816.1"/>
    </source>
</evidence>
<accession>A0A4C1YKT8</accession>
<organism evidence="1 2">
    <name type="scientific">Eumeta variegata</name>
    <name type="common">Bagworm moth</name>
    <name type="synonym">Eumeta japonica</name>
    <dbReference type="NCBI Taxonomy" id="151549"/>
    <lineage>
        <taxon>Eukaryota</taxon>
        <taxon>Metazoa</taxon>
        <taxon>Ecdysozoa</taxon>
        <taxon>Arthropoda</taxon>
        <taxon>Hexapoda</taxon>
        <taxon>Insecta</taxon>
        <taxon>Pterygota</taxon>
        <taxon>Neoptera</taxon>
        <taxon>Endopterygota</taxon>
        <taxon>Lepidoptera</taxon>
        <taxon>Glossata</taxon>
        <taxon>Ditrysia</taxon>
        <taxon>Tineoidea</taxon>
        <taxon>Psychidae</taxon>
        <taxon>Oiketicinae</taxon>
        <taxon>Eumeta</taxon>
    </lineage>
</organism>
<reference evidence="1 2" key="1">
    <citation type="journal article" date="2019" name="Commun. Biol.">
        <title>The bagworm genome reveals a unique fibroin gene that provides high tensile strength.</title>
        <authorList>
            <person name="Kono N."/>
            <person name="Nakamura H."/>
            <person name="Ohtoshi R."/>
            <person name="Tomita M."/>
            <person name="Numata K."/>
            <person name="Arakawa K."/>
        </authorList>
    </citation>
    <scope>NUCLEOTIDE SEQUENCE [LARGE SCALE GENOMIC DNA]</scope>
</reference>
<gene>
    <name evidence="1" type="ORF">EVAR_42667_1</name>
</gene>
<proteinExistence type="predicted"/>
<protein>
    <submittedName>
        <fullName evidence="1">Uncharacterized protein</fullName>
    </submittedName>
</protein>
<comment type="caution">
    <text evidence="1">The sequence shown here is derived from an EMBL/GenBank/DDBJ whole genome shotgun (WGS) entry which is preliminary data.</text>
</comment>
<sequence>MYNSGIDNLNSSHTSAGDVLNFGIRKWKRTGHVAKDNDDRWTLKSVVWLGPKGTRARSHPRARWPDDVTAVTGERWLSFAKDKEKWYPLEERVRVSITQFPLHCSTSFSLTLHPHPSPYSPISPICHASPLSVIIFLIQYRISPPSVHFSFR</sequence>
<keyword evidence="2" id="KW-1185">Reference proteome</keyword>
<name>A0A4C1YKT8_EUMVA</name>
<dbReference type="Proteomes" id="UP000299102">
    <property type="component" value="Unassembled WGS sequence"/>
</dbReference>
<dbReference type="OrthoDB" id="8193815at2759"/>
<evidence type="ECO:0000313" key="2">
    <source>
        <dbReference type="Proteomes" id="UP000299102"/>
    </source>
</evidence>
<dbReference type="AlphaFoldDB" id="A0A4C1YKT8"/>